<dbReference type="EMBL" id="MNPL01015810">
    <property type="protein sequence ID" value="OQR70904.1"/>
    <property type="molecule type" value="Genomic_DNA"/>
</dbReference>
<feature type="region of interest" description="Disordered" evidence="6">
    <location>
        <begin position="1"/>
        <end position="75"/>
    </location>
</feature>
<evidence type="ECO:0000256" key="1">
    <source>
        <dbReference type="ARBA" id="ARBA00022527"/>
    </source>
</evidence>
<dbReference type="Gene3D" id="3.30.200.20">
    <property type="entry name" value="Phosphorylase Kinase, domain 1"/>
    <property type="match status" value="1"/>
</dbReference>
<dbReference type="GO" id="GO:0034501">
    <property type="term" value="P:protein localization to kinetochore"/>
    <property type="evidence" value="ECO:0007669"/>
    <property type="project" value="TreeGrafter"/>
</dbReference>
<evidence type="ECO:0000256" key="6">
    <source>
        <dbReference type="SAM" id="MobiDB-lite"/>
    </source>
</evidence>
<feature type="domain" description="Protein kinase" evidence="7">
    <location>
        <begin position="157"/>
        <end position="412"/>
    </location>
</feature>
<comment type="caution">
    <text evidence="8">The sequence shown here is derived from an EMBL/GenBank/DDBJ whole genome shotgun (WGS) entry which is preliminary data.</text>
</comment>
<protein>
    <submittedName>
        <fullName evidence="8">Dual specificity protein kinase TTK-like</fullName>
    </submittedName>
</protein>
<dbReference type="GO" id="GO:0005634">
    <property type="term" value="C:nucleus"/>
    <property type="evidence" value="ECO:0007669"/>
    <property type="project" value="TreeGrafter"/>
</dbReference>
<dbReference type="PANTHER" id="PTHR22974">
    <property type="entry name" value="MIXED LINEAGE PROTEIN KINASE"/>
    <property type="match status" value="1"/>
</dbReference>
<organism evidence="8 9">
    <name type="scientific">Tropilaelaps mercedesae</name>
    <dbReference type="NCBI Taxonomy" id="418985"/>
    <lineage>
        <taxon>Eukaryota</taxon>
        <taxon>Metazoa</taxon>
        <taxon>Ecdysozoa</taxon>
        <taxon>Arthropoda</taxon>
        <taxon>Chelicerata</taxon>
        <taxon>Arachnida</taxon>
        <taxon>Acari</taxon>
        <taxon>Parasitiformes</taxon>
        <taxon>Mesostigmata</taxon>
        <taxon>Gamasina</taxon>
        <taxon>Dermanyssoidea</taxon>
        <taxon>Laelapidae</taxon>
        <taxon>Tropilaelaps</taxon>
    </lineage>
</organism>
<dbReference type="SMART" id="SM00220">
    <property type="entry name" value="S_TKc"/>
    <property type="match status" value="1"/>
</dbReference>
<dbReference type="GO" id="GO:0033316">
    <property type="term" value="P:meiotic spindle assembly checkpoint signaling"/>
    <property type="evidence" value="ECO:0007669"/>
    <property type="project" value="TreeGrafter"/>
</dbReference>
<evidence type="ECO:0000313" key="9">
    <source>
        <dbReference type="Proteomes" id="UP000192247"/>
    </source>
</evidence>
<dbReference type="PROSITE" id="PS00108">
    <property type="entry name" value="PROTEIN_KINASE_ST"/>
    <property type="match status" value="1"/>
</dbReference>
<dbReference type="PROSITE" id="PS50011">
    <property type="entry name" value="PROTEIN_KINASE_DOM"/>
    <property type="match status" value="1"/>
</dbReference>
<dbReference type="GO" id="GO:0004712">
    <property type="term" value="F:protein serine/threonine/tyrosine kinase activity"/>
    <property type="evidence" value="ECO:0007669"/>
    <property type="project" value="TreeGrafter"/>
</dbReference>
<keyword evidence="5" id="KW-0067">ATP-binding</keyword>
<dbReference type="OrthoDB" id="20524at2759"/>
<dbReference type="InterPro" id="IPR000719">
    <property type="entry name" value="Prot_kinase_dom"/>
</dbReference>
<dbReference type="Proteomes" id="UP000192247">
    <property type="component" value="Unassembled WGS sequence"/>
</dbReference>
<dbReference type="InParanoid" id="A0A1V9XBI8"/>
<dbReference type="FunFam" id="3.30.200.20:FF:000131">
    <property type="entry name" value="Dual specificity protein kinase TTK"/>
    <property type="match status" value="1"/>
</dbReference>
<keyword evidence="2" id="KW-0808">Transferase</keyword>
<feature type="compositionally biased region" description="Basic and acidic residues" evidence="6">
    <location>
        <begin position="1"/>
        <end position="12"/>
    </location>
</feature>
<evidence type="ECO:0000256" key="3">
    <source>
        <dbReference type="ARBA" id="ARBA00022741"/>
    </source>
</evidence>
<keyword evidence="9" id="KW-1185">Reference proteome</keyword>
<evidence type="ECO:0000259" key="7">
    <source>
        <dbReference type="PROSITE" id="PS50011"/>
    </source>
</evidence>
<keyword evidence="3" id="KW-0547">Nucleotide-binding</keyword>
<dbReference type="GO" id="GO:0007094">
    <property type="term" value="P:mitotic spindle assembly checkpoint signaling"/>
    <property type="evidence" value="ECO:0007669"/>
    <property type="project" value="TreeGrafter"/>
</dbReference>
<dbReference type="GO" id="GO:0000776">
    <property type="term" value="C:kinetochore"/>
    <property type="evidence" value="ECO:0007669"/>
    <property type="project" value="TreeGrafter"/>
</dbReference>
<evidence type="ECO:0000256" key="4">
    <source>
        <dbReference type="ARBA" id="ARBA00022777"/>
    </source>
</evidence>
<dbReference type="GO" id="GO:0007059">
    <property type="term" value="P:chromosome segregation"/>
    <property type="evidence" value="ECO:0007669"/>
    <property type="project" value="TreeGrafter"/>
</dbReference>
<name>A0A1V9XBI8_9ACAR</name>
<dbReference type="SUPFAM" id="SSF56112">
    <property type="entry name" value="Protein kinase-like (PK-like)"/>
    <property type="match status" value="1"/>
</dbReference>
<dbReference type="STRING" id="418985.A0A1V9XBI8"/>
<reference evidence="8 9" key="1">
    <citation type="journal article" date="2017" name="Gigascience">
        <title>Draft genome of the honey bee ectoparasitic mite, Tropilaelaps mercedesae, is shaped by the parasitic life history.</title>
        <authorList>
            <person name="Dong X."/>
            <person name="Armstrong S.D."/>
            <person name="Xia D."/>
            <person name="Makepeace B.L."/>
            <person name="Darby A.C."/>
            <person name="Kadowaki T."/>
        </authorList>
    </citation>
    <scope>NUCLEOTIDE SEQUENCE [LARGE SCALE GENOMIC DNA]</scope>
    <source>
        <strain evidence="8">Wuxi-XJTLU</strain>
    </source>
</reference>
<dbReference type="PANTHER" id="PTHR22974:SF21">
    <property type="entry name" value="DUAL SPECIFICITY PROTEIN KINASE TTK"/>
    <property type="match status" value="1"/>
</dbReference>
<dbReference type="Pfam" id="PF00069">
    <property type="entry name" value="Pkinase"/>
    <property type="match status" value="1"/>
</dbReference>
<dbReference type="Gene3D" id="1.10.510.10">
    <property type="entry name" value="Transferase(Phosphotransferase) domain 1"/>
    <property type="match status" value="1"/>
</dbReference>
<keyword evidence="4 8" id="KW-0418">Kinase</keyword>
<proteinExistence type="predicted"/>
<evidence type="ECO:0000313" key="8">
    <source>
        <dbReference type="EMBL" id="OQR70904.1"/>
    </source>
</evidence>
<evidence type="ECO:0000256" key="5">
    <source>
        <dbReference type="ARBA" id="ARBA00022840"/>
    </source>
</evidence>
<dbReference type="GO" id="GO:0004674">
    <property type="term" value="F:protein serine/threonine kinase activity"/>
    <property type="evidence" value="ECO:0007669"/>
    <property type="project" value="UniProtKB-KW"/>
</dbReference>
<evidence type="ECO:0000256" key="2">
    <source>
        <dbReference type="ARBA" id="ARBA00022679"/>
    </source>
</evidence>
<keyword evidence="1" id="KW-0723">Serine/threonine-protein kinase</keyword>
<dbReference type="InterPro" id="IPR008271">
    <property type="entry name" value="Ser/Thr_kinase_AS"/>
</dbReference>
<dbReference type="GO" id="GO:0005524">
    <property type="term" value="F:ATP binding"/>
    <property type="evidence" value="ECO:0007669"/>
    <property type="project" value="UniProtKB-KW"/>
</dbReference>
<gene>
    <name evidence="8" type="ORF">BIW11_01605</name>
</gene>
<accession>A0A1V9XBI8</accession>
<dbReference type="InterPro" id="IPR011009">
    <property type="entry name" value="Kinase-like_dom_sf"/>
</dbReference>
<dbReference type="AlphaFoldDB" id="A0A1V9XBI8"/>
<sequence>MSCPDKTPELPKFRRVTSGAGLQQRRTGGRKPLRPSEGAEGSNQLVCGQNVQPGSAPVQSGHSQPLHRLRRRLPPERLSEIGELIKTMDLGEESKENKPIEKPGINSVSRYEMPPPNFATPFEPAPAPFPTAAECPVPTIGMFAPMSKVIKVNNKDYMILDELGSGGSCKVYSALHENQIVAIKDVTLPDEAAVKESYLREIQMLTKLNDCDQVVRLLDYEERDNKIFMVMEKGATDLSTVLRTASRDWVTVRFYWRDMLRAVERIHKLGIIHQDLKPANFIIVKGRLKLIDFGISDDIGDATSVFRECAIGTFNYMSPEIIQQSREPSIKTSRASDIWSLGCILYSLAFGEPPFAHIKNMNSKVLAIVDPKYDIPYPKKTDPDLLDVLKKCLVRQPKQRATAEELLNHEFVLGPPSMRL</sequence>
<feature type="compositionally biased region" description="Polar residues" evidence="6">
    <location>
        <begin position="41"/>
        <end position="63"/>
    </location>
</feature>